<evidence type="ECO:0000313" key="1">
    <source>
        <dbReference type="EMBL" id="MCW0522903.1"/>
    </source>
</evidence>
<dbReference type="Pfam" id="PF12771">
    <property type="entry name" value="SusD-like_2"/>
    <property type="match status" value="1"/>
</dbReference>
<dbReference type="SUPFAM" id="SSF48452">
    <property type="entry name" value="TPR-like"/>
    <property type="match status" value="1"/>
</dbReference>
<dbReference type="Gene3D" id="1.25.40.390">
    <property type="match status" value="1"/>
</dbReference>
<accession>A0AAP3AML9</accession>
<reference evidence="1" key="1">
    <citation type="submission" date="2022-10" db="EMBL/GenBank/DDBJ databases">
        <title>Sifting through the core-genome to identify putative cross-protective antigens against Riemerella anatipestifer.</title>
        <authorList>
            <person name="Zheng X."/>
            <person name="Zhang W."/>
        </authorList>
    </citation>
    <scope>NUCLEOTIDE SEQUENCE</scope>
    <source>
        <strain evidence="1">ZWRA178</strain>
    </source>
</reference>
<evidence type="ECO:0000313" key="2">
    <source>
        <dbReference type="Proteomes" id="UP001207440"/>
    </source>
</evidence>
<dbReference type="InterPro" id="IPR011990">
    <property type="entry name" value="TPR-like_helical_dom_sf"/>
</dbReference>
<proteinExistence type="predicted"/>
<dbReference type="RefSeq" id="WP_064969354.1">
    <property type="nucleotide sequence ID" value="NZ_CP029760.1"/>
</dbReference>
<dbReference type="EMBL" id="JAOZYT010000003">
    <property type="protein sequence ID" value="MCW0522903.1"/>
    <property type="molecule type" value="Genomic_DNA"/>
</dbReference>
<dbReference type="AlphaFoldDB" id="A0AAP3AML9"/>
<dbReference type="InterPro" id="IPR041662">
    <property type="entry name" value="SusD-like_2"/>
</dbReference>
<organism evidence="1 2">
    <name type="scientific">Riemerella anatipestifer</name>
    <name type="common">Moraxella anatipestifer</name>
    <dbReference type="NCBI Taxonomy" id="34085"/>
    <lineage>
        <taxon>Bacteria</taxon>
        <taxon>Pseudomonadati</taxon>
        <taxon>Bacteroidota</taxon>
        <taxon>Flavobacteriia</taxon>
        <taxon>Flavobacteriales</taxon>
        <taxon>Weeksellaceae</taxon>
        <taxon>Riemerella</taxon>
    </lineage>
</organism>
<keyword evidence="1" id="KW-0449">Lipoprotein</keyword>
<dbReference type="Proteomes" id="UP001207440">
    <property type="component" value="Unassembled WGS sequence"/>
</dbReference>
<protein>
    <submittedName>
        <fullName evidence="1">SusD/RagB family nutrient-binding outer membrane lipoprotein</fullName>
    </submittedName>
</protein>
<gene>
    <name evidence="1" type="ORF">OKE68_01025</name>
</gene>
<name>A0AAP3AML9_RIEAN</name>
<comment type="caution">
    <text evidence="1">The sequence shown here is derived from an EMBL/GenBank/DDBJ whole genome shotgun (WGS) entry which is preliminary data.</text>
</comment>
<sequence>MKKIFLILTSTFVFNSCTRGFEEMNKDKDNFTEETVSVNLLLPNILYRIADTNVDNNFSLGNKVSQMISYIQYNQIDTYTWTANDSYWKLYGQIENLNDIENIGKKSHKEEYIGVAKVLKAFIFTQMSDAYGPIPMSEAGQYKQGILTPKYDSQEEVYKGANQMLKEANQILKKGATIEGDKLYGGDISKWRIFANSLRLRVLIKIMNKQDVSSEIREILSNPNEYPIFKTNQDAAIYYYSGVGNDVSPYSAGRGRVYEIEQLTALSTTMLDLAKKYNDPRIDTWYNKPQNSSHTEHKAIKPGSYSTDYRNLSMLNLNFHYNPTLIKGILMTYSELEFILAEMAEKGWVNLPAKQHYENGVKASFEFWNTAMPQNYLTETAAYTGDKLVLIAEQKWLAFFWNGFEAWNDFKRTGLPQLKPSEGNTNGNKIPSRLIYPSIEQSVNRDNYQKASNLLGGDNINSKMWWQN</sequence>